<evidence type="ECO:0000313" key="2">
    <source>
        <dbReference type="Proteomes" id="UP000014249"/>
    </source>
</evidence>
<organism evidence="1 2">
    <name type="scientific">Lacticaseibacillus paracasei subsp. paracasei CNCM I-4270</name>
    <dbReference type="NCBI Taxonomy" id="1256202"/>
    <lineage>
        <taxon>Bacteria</taxon>
        <taxon>Bacillati</taxon>
        <taxon>Bacillota</taxon>
        <taxon>Bacilli</taxon>
        <taxon>Lactobacillales</taxon>
        <taxon>Lactobacillaceae</taxon>
        <taxon>Lacticaseibacillus</taxon>
    </lineage>
</organism>
<proteinExistence type="predicted"/>
<dbReference type="Proteomes" id="UP000014249">
    <property type="component" value="Unassembled WGS sequence"/>
</dbReference>
<protein>
    <submittedName>
        <fullName evidence="1">Multidrug ABC transporter ATPase/permease</fullName>
    </submittedName>
</protein>
<dbReference type="AlphaFoldDB" id="A0A8E0IK94"/>
<accession>A0A8E0IK94</accession>
<sequence length="48" mass="5602">MDEHLSDQLHAHLLKSPGTLIEVAHHISEIWQKQYDQVIRLDELASQQ</sequence>
<dbReference type="EMBL" id="ANJX01000229">
    <property type="protein sequence ID" value="EPC53921.1"/>
    <property type="molecule type" value="Genomic_DNA"/>
</dbReference>
<comment type="caution">
    <text evidence="1">The sequence shown here is derived from an EMBL/GenBank/DDBJ whole genome shotgun (WGS) entry which is preliminary data.</text>
</comment>
<evidence type="ECO:0000313" key="1">
    <source>
        <dbReference type="EMBL" id="EPC53921.1"/>
    </source>
</evidence>
<gene>
    <name evidence="1" type="ORF">Lpp77_08095</name>
</gene>
<name>A0A8E0IK94_LACPA</name>
<reference evidence="1 2" key="1">
    <citation type="journal article" date="2013" name="PLoS ONE">
        <title>Lactobacillus paracasei comparative genomics: towards species pan-genome definition and exploitation of diversity.</title>
        <authorList>
            <person name="Smokvina T."/>
            <person name="Wels M."/>
            <person name="Polka J."/>
            <person name="Chervaux C."/>
            <person name="Brisse S."/>
            <person name="Boekhorst J."/>
            <person name="van Hylckama Vlieg J.E."/>
            <person name="Siezen R.J."/>
        </authorList>
    </citation>
    <scope>NUCLEOTIDE SEQUENCE [LARGE SCALE GENOMIC DNA]</scope>
    <source>
        <strain evidence="1 2">CNCM I-4270</strain>
    </source>
</reference>